<sequence>MVNAALLSSLLVFHAGAANRRASTDIAVRQADAGTTLDPSQFPSQCQTSCTTIINSLNNCDSESCICSSDNAKGMESCVNCLVSIAPDSASLQSEGKGLIDQFNTECSSFNIPSISISPSGSDSGSGASATASASSAPVTLTSSAPLSTGGRSASTTTKTSSASESSQSSKGDSGLMGDHNATLNVKSGFTGVVVSLVVIAAAAYML</sequence>
<reference evidence="3 4" key="1">
    <citation type="submission" date="2024-01" db="EMBL/GenBank/DDBJ databases">
        <title>A draft genome for the cacao thread blight pathogen Marasmiellus scandens.</title>
        <authorList>
            <person name="Baruah I.K."/>
            <person name="Leung J."/>
            <person name="Bukari Y."/>
            <person name="Amoako-Attah I."/>
            <person name="Meinhardt L.W."/>
            <person name="Bailey B.A."/>
            <person name="Cohen S.P."/>
        </authorList>
    </citation>
    <scope>NUCLEOTIDE SEQUENCE [LARGE SCALE GENOMIC DNA]</scope>
    <source>
        <strain evidence="3 4">GH-19</strain>
    </source>
</reference>
<evidence type="ECO:0008006" key="5">
    <source>
        <dbReference type="Google" id="ProtNLM"/>
    </source>
</evidence>
<dbReference type="Proteomes" id="UP001498398">
    <property type="component" value="Unassembled WGS sequence"/>
</dbReference>
<feature type="signal peptide" evidence="2">
    <location>
        <begin position="1"/>
        <end position="18"/>
    </location>
</feature>
<feature type="compositionally biased region" description="Low complexity" evidence="1">
    <location>
        <begin position="140"/>
        <end position="174"/>
    </location>
</feature>
<dbReference type="EMBL" id="JBANRG010000097">
    <property type="protein sequence ID" value="KAK7436219.1"/>
    <property type="molecule type" value="Genomic_DNA"/>
</dbReference>
<gene>
    <name evidence="3" type="ORF">VKT23_019296</name>
</gene>
<feature type="region of interest" description="Disordered" evidence="1">
    <location>
        <begin position="140"/>
        <end position="176"/>
    </location>
</feature>
<comment type="caution">
    <text evidence="3">The sequence shown here is derived from an EMBL/GenBank/DDBJ whole genome shotgun (WGS) entry which is preliminary data.</text>
</comment>
<protein>
    <recommendedName>
        <fullName evidence="5">Extracellular membrane protein CFEM domain-containing protein</fullName>
    </recommendedName>
</protein>
<accession>A0ABR1IPB9</accession>
<evidence type="ECO:0000313" key="4">
    <source>
        <dbReference type="Proteomes" id="UP001498398"/>
    </source>
</evidence>
<proteinExistence type="predicted"/>
<evidence type="ECO:0000256" key="1">
    <source>
        <dbReference type="SAM" id="MobiDB-lite"/>
    </source>
</evidence>
<feature type="chain" id="PRO_5045949018" description="Extracellular membrane protein CFEM domain-containing protein" evidence="2">
    <location>
        <begin position="19"/>
        <end position="207"/>
    </location>
</feature>
<organism evidence="3 4">
    <name type="scientific">Marasmiellus scandens</name>
    <dbReference type="NCBI Taxonomy" id="2682957"/>
    <lineage>
        <taxon>Eukaryota</taxon>
        <taxon>Fungi</taxon>
        <taxon>Dikarya</taxon>
        <taxon>Basidiomycota</taxon>
        <taxon>Agaricomycotina</taxon>
        <taxon>Agaricomycetes</taxon>
        <taxon>Agaricomycetidae</taxon>
        <taxon>Agaricales</taxon>
        <taxon>Marasmiineae</taxon>
        <taxon>Omphalotaceae</taxon>
        <taxon>Marasmiellus</taxon>
    </lineage>
</organism>
<keyword evidence="4" id="KW-1185">Reference proteome</keyword>
<keyword evidence="2" id="KW-0732">Signal</keyword>
<evidence type="ECO:0000313" key="3">
    <source>
        <dbReference type="EMBL" id="KAK7436219.1"/>
    </source>
</evidence>
<evidence type="ECO:0000256" key="2">
    <source>
        <dbReference type="SAM" id="SignalP"/>
    </source>
</evidence>
<name>A0ABR1IPB9_9AGAR</name>